<dbReference type="InterPro" id="IPR029510">
    <property type="entry name" value="Ald_DH_CS_GLU"/>
</dbReference>
<dbReference type="Gene3D" id="3.40.605.10">
    <property type="entry name" value="Aldehyde Dehydrogenase, Chain A, domain 1"/>
    <property type="match status" value="1"/>
</dbReference>
<keyword evidence="7" id="KW-1185">Reference proteome</keyword>
<dbReference type="GO" id="GO:0016620">
    <property type="term" value="F:oxidoreductase activity, acting on the aldehyde or oxo group of donors, NAD or NADP as acceptor"/>
    <property type="evidence" value="ECO:0007669"/>
    <property type="project" value="InterPro"/>
</dbReference>
<protein>
    <submittedName>
        <fullName evidence="6">Aldehyde dehydrogenase family protein</fullName>
    </submittedName>
</protein>
<dbReference type="SUPFAM" id="SSF53720">
    <property type="entry name" value="ALDH-like"/>
    <property type="match status" value="1"/>
</dbReference>
<dbReference type="Gene3D" id="3.40.309.10">
    <property type="entry name" value="Aldehyde Dehydrogenase, Chain A, domain 2"/>
    <property type="match status" value="1"/>
</dbReference>
<evidence type="ECO:0000256" key="1">
    <source>
        <dbReference type="ARBA" id="ARBA00009986"/>
    </source>
</evidence>
<dbReference type="InterPro" id="IPR016163">
    <property type="entry name" value="Ald_DH_C"/>
</dbReference>
<evidence type="ECO:0000256" key="3">
    <source>
        <dbReference type="PROSITE-ProRule" id="PRU10007"/>
    </source>
</evidence>
<comment type="similarity">
    <text evidence="1 4">Belongs to the aldehyde dehydrogenase family.</text>
</comment>
<dbReference type="PANTHER" id="PTHR11699">
    <property type="entry name" value="ALDEHYDE DEHYDROGENASE-RELATED"/>
    <property type="match status" value="1"/>
</dbReference>
<dbReference type="EMBL" id="SACN01000002">
    <property type="protein sequence ID" value="RVT91332.1"/>
    <property type="molecule type" value="Genomic_DNA"/>
</dbReference>
<evidence type="ECO:0000256" key="2">
    <source>
        <dbReference type="ARBA" id="ARBA00023002"/>
    </source>
</evidence>
<evidence type="ECO:0000313" key="6">
    <source>
        <dbReference type="EMBL" id="RVT91332.1"/>
    </source>
</evidence>
<comment type="caution">
    <text evidence="6">The sequence shown here is derived from an EMBL/GenBank/DDBJ whole genome shotgun (WGS) entry which is preliminary data.</text>
</comment>
<evidence type="ECO:0000256" key="4">
    <source>
        <dbReference type="RuleBase" id="RU003345"/>
    </source>
</evidence>
<accession>A0A437M152</accession>
<dbReference type="FunFam" id="3.40.605.10:FF:000007">
    <property type="entry name" value="NAD/NADP-dependent betaine aldehyde dehydrogenase"/>
    <property type="match status" value="1"/>
</dbReference>
<dbReference type="Proteomes" id="UP000282971">
    <property type="component" value="Unassembled WGS sequence"/>
</dbReference>
<dbReference type="AlphaFoldDB" id="A0A437M152"/>
<reference evidence="6 7" key="1">
    <citation type="submission" date="2019-01" db="EMBL/GenBank/DDBJ databases">
        <authorList>
            <person name="Chen W.-M."/>
        </authorList>
    </citation>
    <scope>NUCLEOTIDE SEQUENCE [LARGE SCALE GENOMIC DNA]</scope>
    <source>
        <strain evidence="6 7">CCP-7</strain>
    </source>
</reference>
<dbReference type="InterPro" id="IPR016161">
    <property type="entry name" value="Ald_DH/histidinol_DH"/>
</dbReference>
<evidence type="ECO:0000313" key="7">
    <source>
        <dbReference type="Proteomes" id="UP000282971"/>
    </source>
</evidence>
<proteinExistence type="inferred from homology"/>
<sequence length="472" mass="49931">MLIGGEFVTGSDWIESTSPATEELLGRVPAGTAEHVDMAVRAAAAAQPAWAALSVWERGVKLRATAAAIRARADEVKQLEAQDSGNTISNLNGDLYKAANQLEYFAGLATEMKGETVPASAANLHFTLRQPYGVVGRIVPFNHPYMFATANLAAPLTAGNTVIVKSPETSPLSATIMAEIVRETLPAGVVNLLSGFGMPVGDAIARHPQVRRIGFTGSVATGLAIQRAAAETCVKHVSLELGGKNPLIVMPDADVEQAMRIAVAGMNFAWAGQSCGSTSRILVHESLYNRAVEIASALLDAIVVRDPLDPASQMGPLNSRGHHARVLQHVANAHQDGARLVAGGERPAGDSFKRGFWLRPTLFADVTPDMRIARDEVFGPVMAIMPWSDLDTAIRIANDSDYGLTAGIVTNHIGDALRTAKRIESGVVTINGSAMHFVGMPFGGTKDSGIGGEEALEELLSYTHAKSVHIIL</sequence>
<organism evidence="6 7">
    <name type="scientific">Sphingomonas crocodyli</name>
    <dbReference type="NCBI Taxonomy" id="1979270"/>
    <lineage>
        <taxon>Bacteria</taxon>
        <taxon>Pseudomonadati</taxon>
        <taxon>Pseudomonadota</taxon>
        <taxon>Alphaproteobacteria</taxon>
        <taxon>Sphingomonadales</taxon>
        <taxon>Sphingomonadaceae</taxon>
        <taxon>Sphingomonas</taxon>
    </lineage>
</organism>
<dbReference type="PROSITE" id="PS00687">
    <property type="entry name" value="ALDEHYDE_DEHYDR_GLU"/>
    <property type="match status" value="1"/>
</dbReference>
<dbReference type="OrthoDB" id="9802947at2"/>
<feature type="domain" description="Aldehyde dehydrogenase" evidence="5">
    <location>
        <begin position="13"/>
        <end position="468"/>
    </location>
</feature>
<dbReference type="InterPro" id="IPR016162">
    <property type="entry name" value="Ald_DH_N"/>
</dbReference>
<name>A0A437M152_9SPHN</name>
<evidence type="ECO:0000259" key="5">
    <source>
        <dbReference type="Pfam" id="PF00171"/>
    </source>
</evidence>
<keyword evidence="2 4" id="KW-0560">Oxidoreductase</keyword>
<feature type="active site" evidence="3">
    <location>
        <position position="240"/>
    </location>
</feature>
<dbReference type="InterPro" id="IPR015590">
    <property type="entry name" value="Aldehyde_DH_dom"/>
</dbReference>
<dbReference type="Pfam" id="PF00171">
    <property type="entry name" value="Aldedh"/>
    <property type="match status" value="1"/>
</dbReference>
<gene>
    <name evidence="6" type="ORF">EOD43_15620</name>
</gene>